<dbReference type="AlphaFoldDB" id="A0A9D2QGE3"/>
<reference evidence="4" key="1">
    <citation type="journal article" date="2021" name="PeerJ">
        <title>Extensive microbial diversity within the chicken gut microbiome revealed by metagenomics and culture.</title>
        <authorList>
            <person name="Gilroy R."/>
            <person name="Ravi A."/>
            <person name="Getino M."/>
            <person name="Pursley I."/>
            <person name="Horton D.L."/>
            <person name="Alikhan N.F."/>
            <person name="Baker D."/>
            <person name="Gharbi K."/>
            <person name="Hall N."/>
            <person name="Watson M."/>
            <person name="Adriaenssens E.M."/>
            <person name="Foster-Nyarko E."/>
            <person name="Jarju S."/>
            <person name="Secka A."/>
            <person name="Antonio M."/>
            <person name="Oren A."/>
            <person name="Chaudhuri R.R."/>
            <person name="La Ragione R."/>
            <person name="Hildebrand F."/>
            <person name="Pallen M.J."/>
        </authorList>
    </citation>
    <scope>NUCLEOTIDE SEQUENCE</scope>
    <source>
        <strain evidence="4">ChiHjej13B12-4958</strain>
    </source>
</reference>
<name>A0A9D2QGE3_9CORY</name>
<accession>A0A9D2QGE3</accession>
<dbReference type="PROSITE" id="PS50935">
    <property type="entry name" value="SSB"/>
    <property type="match status" value="1"/>
</dbReference>
<dbReference type="Gene3D" id="2.40.50.140">
    <property type="entry name" value="Nucleic acid-binding proteins"/>
    <property type="match status" value="1"/>
</dbReference>
<evidence type="ECO:0000313" key="5">
    <source>
        <dbReference type="Proteomes" id="UP000823858"/>
    </source>
</evidence>
<feature type="region of interest" description="Disordered" evidence="3">
    <location>
        <begin position="132"/>
        <end position="199"/>
    </location>
</feature>
<evidence type="ECO:0000256" key="2">
    <source>
        <dbReference type="PROSITE-ProRule" id="PRU00252"/>
    </source>
</evidence>
<dbReference type="GO" id="GO:0003697">
    <property type="term" value="F:single-stranded DNA binding"/>
    <property type="evidence" value="ECO:0007669"/>
    <property type="project" value="InterPro"/>
</dbReference>
<protein>
    <submittedName>
        <fullName evidence="4">Single-stranded DNA-binding protein</fullName>
    </submittedName>
</protein>
<keyword evidence="1 2" id="KW-0238">DNA-binding</keyword>
<dbReference type="EMBL" id="DWVP01000024">
    <property type="protein sequence ID" value="HJC86016.1"/>
    <property type="molecule type" value="Genomic_DNA"/>
</dbReference>
<proteinExistence type="predicted"/>
<comment type="caution">
    <text evidence="4">The sequence shown here is derived from an EMBL/GenBank/DDBJ whole genome shotgun (WGS) entry which is preliminary data.</text>
</comment>
<gene>
    <name evidence="4" type="ORF">H9751_10855</name>
</gene>
<dbReference type="InterPro" id="IPR000424">
    <property type="entry name" value="Primosome_PriB/ssb"/>
</dbReference>
<reference evidence="4" key="2">
    <citation type="submission" date="2021-04" db="EMBL/GenBank/DDBJ databases">
        <authorList>
            <person name="Gilroy R."/>
        </authorList>
    </citation>
    <scope>NUCLEOTIDE SEQUENCE</scope>
    <source>
        <strain evidence="4">ChiHjej13B12-4958</strain>
    </source>
</reference>
<feature type="compositionally biased region" description="Low complexity" evidence="3">
    <location>
        <begin position="157"/>
        <end position="170"/>
    </location>
</feature>
<evidence type="ECO:0000313" key="4">
    <source>
        <dbReference type="EMBL" id="HJC86016.1"/>
    </source>
</evidence>
<organism evidence="4 5">
    <name type="scientific">Candidatus Corynebacterium faecigallinarum</name>
    <dbReference type="NCBI Taxonomy" id="2838528"/>
    <lineage>
        <taxon>Bacteria</taxon>
        <taxon>Bacillati</taxon>
        <taxon>Actinomycetota</taxon>
        <taxon>Actinomycetes</taxon>
        <taxon>Mycobacteriales</taxon>
        <taxon>Corynebacteriaceae</taxon>
        <taxon>Corynebacterium</taxon>
    </lineage>
</organism>
<evidence type="ECO:0000256" key="3">
    <source>
        <dbReference type="SAM" id="MobiDB-lite"/>
    </source>
</evidence>
<dbReference type="SUPFAM" id="SSF50249">
    <property type="entry name" value="Nucleic acid-binding proteins"/>
    <property type="match status" value="1"/>
</dbReference>
<dbReference type="CDD" id="cd04496">
    <property type="entry name" value="SSB_OBF"/>
    <property type="match status" value="1"/>
</dbReference>
<sequence>MAQQQMSVTMTGFAASHPSRSDGTEDLVTFRMASTPSWNSNGVWKEGSPLFINVQCWGKLGDNVLSCVVKGAPLVIAGRMTSYSFKPDNPRKNAKGEPYFEEIWRVRATNVGLDLSHSQSKWQRPVKEVDAADADAADGAENTETSANIGGFAGLSDVPAGAAAPVGGDDAASHNDSVDTDGAAGSNGGADNEDALAPF</sequence>
<feature type="region of interest" description="Disordered" evidence="3">
    <location>
        <begin position="1"/>
        <end position="21"/>
    </location>
</feature>
<dbReference type="InterPro" id="IPR012340">
    <property type="entry name" value="NA-bd_OB-fold"/>
</dbReference>
<dbReference type="Proteomes" id="UP000823858">
    <property type="component" value="Unassembled WGS sequence"/>
</dbReference>
<evidence type="ECO:0000256" key="1">
    <source>
        <dbReference type="ARBA" id="ARBA00023125"/>
    </source>
</evidence>
<dbReference type="Pfam" id="PF00436">
    <property type="entry name" value="SSB"/>
    <property type="match status" value="1"/>
</dbReference>
<feature type="compositionally biased region" description="Polar residues" evidence="3">
    <location>
        <begin position="1"/>
        <end position="10"/>
    </location>
</feature>